<gene>
    <name evidence="1" type="ORF">EVAR_36796_1</name>
</gene>
<proteinExistence type="predicted"/>
<evidence type="ECO:0000313" key="1">
    <source>
        <dbReference type="EMBL" id="GBP55213.1"/>
    </source>
</evidence>
<dbReference type="OrthoDB" id="6772952at2759"/>
<dbReference type="AlphaFoldDB" id="A0A4C1WWC4"/>
<sequence>MPVGRLGQMLQGSRLFEMSLARVGSIQGGCGIKAKVDIGVPQPRVLSHSIQHPKFFRNYFHFALQMIAKLKATQYVVIKDPNTRIGTKGSASKEKKRNEGRSFSGKSENYVFWRLVREVHKILHKRLRVRRIVSYLALHNLAKDRKQTPIETRDFLNSALFSHLQAKKSCFAERYKFYTSKQPPSEDLEECGARVRGLVRHCGFKNKLDVALRGRFVLGMENANENEKLLLRESFVETVDIDARSRLGAECEGSTSQRAKRYVRAGGEDG</sequence>
<organism evidence="1 2">
    <name type="scientific">Eumeta variegata</name>
    <name type="common">Bagworm moth</name>
    <name type="synonym">Eumeta japonica</name>
    <dbReference type="NCBI Taxonomy" id="151549"/>
    <lineage>
        <taxon>Eukaryota</taxon>
        <taxon>Metazoa</taxon>
        <taxon>Ecdysozoa</taxon>
        <taxon>Arthropoda</taxon>
        <taxon>Hexapoda</taxon>
        <taxon>Insecta</taxon>
        <taxon>Pterygota</taxon>
        <taxon>Neoptera</taxon>
        <taxon>Endopterygota</taxon>
        <taxon>Lepidoptera</taxon>
        <taxon>Glossata</taxon>
        <taxon>Ditrysia</taxon>
        <taxon>Tineoidea</taxon>
        <taxon>Psychidae</taxon>
        <taxon>Oiketicinae</taxon>
        <taxon>Eumeta</taxon>
    </lineage>
</organism>
<reference evidence="1 2" key="1">
    <citation type="journal article" date="2019" name="Commun. Biol.">
        <title>The bagworm genome reveals a unique fibroin gene that provides high tensile strength.</title>
        <authorList>
            <person name="Kono N."/>
            <person name="Nakamura H."/>
            <person name="Ohtoshi R."/>
            <person name="Tomita M."/>
            <person name="Numata K."/>
            <person name="Arakawa K."/>
        </authorList>
    </citation>
    <scope>NUCLEOTIDE SEQUENCE [LARGE SCALE GENOMIC DNA]</scope>
</reference>
<name>A0A4C1WWC4_EUMVA</name>
<evidence type="ECO:0000313" key="2">
    <source>
        <dbReference type="Proteomes" id="UP000299102"/>
    </source>
</evidence>
<dbReference type="PANTHER" id="PTHR33198:SF19">
    <property type="entry name" value="CCHC-TYPE DOMAIN-CONTAINING PROTEIN"/>
    <property type="match status" value="1"/>
</dbReference>
<dbReference type="EMBL" id="BGZK01000663">
    <property type="protein sequence ID" value="GBP55213.1"/>
    <property type="molecule type" value="Genomic_DNA"/>
</dbReference>
<accession>A0A4C1WWC4</accession>
<dbReference type="Proteomes" id="UP000299102">
    <property type="component" value="Unassembled WGS sequence"/>
</dbReference>
<comment type="caution">
    <text evidence="1">The sequence shown here is derived from an EMBL/GenBank/DDBJ whole genome shotgun (WGS) entry which is preliminary data.</text>
</comment>
<protein>
    <submittedName>
        <fullName evidence="1">Uncharacterized protein</fullName>
    </submittedName>
</protein>
<keyword evidence="2" id="KW-1185">Reference proteome</keyword>
<dbReference type="PANTHER" id="PTHR33198">
    <property type="entry name" value="ANK_REP_REGION DOMAIN-CONTAINING PROTEIN-RELATED"/>
    <property type="match status" value="1"/>
</dbReference>